<dbReference type="GeneID" id="19161983"/>
<feature type="transmembrane region" description="Helical" evidence="6">
    <location>
        <begin position="411"/>
        <end position="433"/>
    </location>
</feature>
<dbReference type="AlphaFoldDB" id="W9XTF5"/>
<sequence>MAEKRNDTAEVIAPSSTESQLGTVQELSNDALQLAALGHKEELERNFGLLALAGLGFVCSGSWSGVAQSLVAAILSGGPSVLVYGALIIPSMIIFVVLSLAEIASAYPTTAGPLEWTYRLAPRKHAAFLSWMTGWSNMLSWIVGASANVAVMTFQIVFLANLFHPSYESKSWHVFLIMEALLILNCLMNVFGTRILPLVDTAGFWWFLASFFVVGITAVAAANPHQPAKFVFATFINQTGWDNSFVVFMNGLIITAGNFVALDSISHLSEEMPNPSRTVPRAMIMTITIGALTDFIVCILLMFSVGQDIEEFFNSGAPYLTIMLTSTGSKAAVACISTMQLVNNFNSTTSVIQVGSRIIWAFARDGGFIFPKYFSKVNKSLACPVPAVIMSWAIAALISVLYLASTTAFNALMSCLVILGYFAYGVPILCLLLRGRVLDREGTFKLGKAGWTINILALCFMSFLTIFFCFPVYLPATKNNMNYASLVSVGLMLIAYLLWIFVGKKNFKGPSLAGIVVADDAVAQEKDV</sequence>
<dbReference type="RefSeq" id="XP_007726184.1">
    <property type="nucleotide sequence ID" value="XM_007727994.1"/>
</dbReference>
<feature type="transmembrane region" description="Helical" evidence="6">
    <location>
        <begin position="282"/>
        <end position="303"/>
    </location>
</feature>
<proteinExistence type="predicted"/>
<feature type="transmembrane region" description="Helical" evidence="6">
    <location>
        <begin position="203"/>
        <end position="222"/>
    </location>
</feature>
<dbReference type="PANTHER" id="PTHR45649:SF14">
    <property type="entry name" value="GABA PERMEASE"/>
    <property type="match status" value="1"/>
</dbReference>
<feature type="transmembrane region" description="Helical" evidence="6">
    <location>
        <begin position="243"/>
        <end position="262"/>
    </location>
</feature>
<dbReference type="STRING" id="1182541.W9XTF5"/>
<dbReference type="GO" id="GO:0022857">
    <property type="term" value="F:transmembrane transporter activity"/>
    <property type="evidence" value="ECO:0007669"/>
    <property type="project" value="InterPro"/>
</dbReference>
<reference evidence="7 8" key="1">
    <citation type="submission" date="2013-03" db="EMBL/GenBank/DDBJ databases">
        <title>The Genome Sequence of Capronia coronata CBS 617.96.</title>
        <authorList>
            <consortium name="The Broad Institute Genomics Platform"/>
            <person name="Cuomo C."/>
            <person name="de Hoog S."/>
            <person name="Gorbushina A."/>
            <person name="Walker B."/>
            <person name="Young S.K."/>
            <person name="Zeng Q."/>
            <person name="Gargeya S."/>
            <person name="Fitzgerald M."/>
            <person name="Haas B."/>
            <person name="Abouelleil A."/>
            <person name="Allen A.W."/>
            <person name="Alvarado L."/>
            <person name="Arachchi H.M."/>
            <person name="Berlin A.M."/>
            <person name="Chapman S.B."/>
            <person name="Gainer-Dewar J."/>
            <person name="Goldberg J."/>
            <person name="Griggs A."/>
            <person name="Gujja S."/>
            <person name="Hansen M."/>
            <person name="Howarth C."/>
            <person name="Imamovic A."/>
            <person name="Ireland A."/>
            <person name="Larimer J."/>
            <person name="McCowan C."/>
            <person name="Murphy C."/>
            <person name="Pearson M."/>
            <person name="Poon T.W."/>
            <person name="Priest M."/>
            <person name="Roberts A."/>
            <person name="Saif S."/>
            <person name="Shea T."/>
            <person name="Sisk P."/>
            <person name="Sykes S."/>
            <person name="Wortman J."/>
            <person name="Nusbaum C."/>
            <person name="Birren B."/>
        </authorList>
    </citation>
    <scope>NUCLEOTIDE SEQUENCE [LARGE SCALE GENOMIC DNA]</scope>
    <source>
        <strain evidence="7 8">CBS 617.96</strain>
    </source>
</reference>
<evidence type="ECO:0000256" key="5">
    <source>
        <dbReference type="ARBA" id="ARBA00023136"/>
    </source>
</evidence>
<feature type="transmembrane region" description="Helical" evidence="6">
    <location>
        <begin position="82"/>
        <end position="107"/>
    </location>
</feature>
<dbReference type="eggNOG" id="KOG1289">
    <property type="taxonomic scope" value="Eukaryota"/>
</dbReference>
<feature type="transmembrane region" description="Helical" evidence="6">
    <location>
        <begin position="138"/>
        <end position="160"/>
    </location>
</feature>
<feature type="transmembrane region" description="Helical" evidence="6">
    <location>
        <begin position="480"/>
        <end position="502"/>
    </location>
</feature>
<evidence type="ECO:0000256" key="2">
    <source>
        <dbReference type="ARBA" id="ARBA00022448"/>
    </source>
</evidence>
<dbReference type="EMBL" id="AMWN01000006">
    <property type="protein sequence ID" value="EXJ83498.1"/>
    <property type="molecule type" value="Genomic_DNA"/>
</dbReference>
<dbReference type="Gene3D" id="1.20.1740.10">
    <property type="entry name" value="Amino acid/polyamine transporter I"/>
    <property type="match status" value="1"/>
</dbReference>
<keyword evidence="2" id="KW-0813">Transport</keyword>
<feature type="transmembrane region" description="Helical" evidence="6">
    <location>
        <begin position="172"/>
        <end position="191"/>
    </location>
</feature>
<feature type="transmembrane region" description="Helical" evidence="6">
    <location>
        <begin position="381"/>
        <end position="405"/>
    </location>
</feature>
<feature type="transmembrane region" description="Helical" evidence="6">
    <location>
        <begin position="453"/>
        <end position="474"/>
    </location>
</feature>
<keyword evidence="4 6" id="KW-1133">Transmembrane helix</keyword>
<gene>
    <name evidence="7" type="ORF">A1O1_07121</name>
</gene>
<evidence type="ECO:0008006" key="9">
    <source>
        <dbReference type="Google" id="ProtNLM"/>
    </source>
</evidence>
<feature type="transmembrane region" description="Helical" evidence="6">
    <location>
        <begin position="47"/>
        <end position="75"/>
    </location>
</feature>
<comment type="caution">
    <text evidence="7">The sequence shown here is derived from an EMBL/GenBank/DDBJ whole genome shotgun (WGS) entry which is preliminary data.</text>
</comment>
<evidence type="ECO:0000313" key="8">
    <source>
        <dbReference type="Proteomes" id="UP000019484"/>
    </source>
</evidence>
<keyword evidence="5 6" id="KW-0472">Membrane</keyword>
<evidence type="ECO:0000256" key="6">
    <source>
        <dbReference type="SAM" id="Phobius"/>
    </source>
</evidence>
<dbReference type="Proteomes" id="UP000019484">
    <property type="component" value="Unassembled WGS sequence"/>
</dbReference>
<evidence type="ECO:0000256" key="3">
    <source>
        <dbReference type="ARBA" id="ARBA00022692"/>
    </source>
</evidence>
<name>W9XTF5_9EURO</name>
<dbReference type="PANTHER" id="PTHR45649">
    <property type="entry name" value="AMINO-ACID PERMEASE BAT1"/>
    <property type="match status" value="1"/>
</dbReference>
<dbReference type="HOGENOM" id="CLU_004495_2_3_1"/>
<dbReference type="Pfam" id="PF13520">
    <property type="entry name" value="AA_permease_2"/>
    <property type="match status" value="1"/>
</dbReference>
<evidence type="ECO:0000256" key="4">
    <source>
        <dbReference type="ARBA" id="ARBA00022989"/>
    </source>
</evidence>
<keyword evidence="3 6" id="KW-0812">Transmembrane</keyword>
<comment type="subcellular location">
    <subcellularLocation>
        <location evidence="1">Membrane</location>
        <topology evidence="1">Multi-pass membrane protein</topology>
    </subcellularLocation>
</comment>
<keyword evidence="8" id="KW-1185">Reference proteome</keyword>
<dbReference type="OrthoDB" id="2417308at2759"/>
<protein>
    <recommendedName>
        <fullName evidence="9">Amino acid permease/ SLC12A domain-containing protein</fullName>
    </recommendedName>
</protein>
<dbReference type="InterPro" id="IPR002293">
    <property type="entry name" value="AA/rel_permease1"/>
</dbReference>
<evidence type="ECO:0000313" key="7">
    <source>
        <dbReference type="EMBL" id="EXJ83498.1"/>
    </source>
</evidence>
<dbReference type="GO" id="GO:0016020">
    <property type="term" value="C:membrane"/>
    <property type="evidence" value="ECO:0007669"/>
    <property type="project" value="UniProtKB-SubCell"/>
</dbReference>
<accession>W9XTF5</accession>
<organism evidence="7 8">
    <name type="scientific">Capronia coronata CBS 617.96</name>
    <dbReference type="NCBI Taxonomy" id="1182541"/>
    <lineage>
        <taxon>Eukaryota</taxon>
        <taxon>Fungi</taxon>
        <taxon>Dikarya</taxon>
        <taxon>Ascomycota</taxon>
        <taxon>Pezizomycotina</taxon>
        <taxon>Eurotiomycetes</taxon>
        <taxon>Chaetothyriomycetidae</taxon>
        <taxon>Chaetothyriales</taxon>
        <taxon>Herpotrichiellaceae</taxon>
        <taxon>Capronia</taxon>
    </lineage>
</organism>
<evidence type="ECO:0000256" key="1">
    <source>
        <dbReference type="ARBA" id="ARBA00004141"/>
    </source>
</evidence>
<dbReference type="PIRSF" id="PIRSF006060">
    <property type="entry name" value="AA_transporter"/>
    <property type="match status" value="1"/>
</dbReference>